<organism evidence="2 3">
    <name type="scientific">Steinernema carpocapsae</name>
    <name type="common">Entomopathogenic nematode</name>
    <dbReference type="NCBI Taxonomy" id="34508"/>
    <lineage>
        <taxon>Eukaryota</taxon>
        <taxon>Metazoa</taxon>
        <taxon>Ecdysozoa</taxon>
        <taxon>Nematoda</taxon>
        <taxon>Chromadorea</taxon>
        <taxon>Rhabditida</taxon>
        <taxon>Tylenchina</taxon>
        <taxon>Panagrolaimomorpha</taxon>
        <taxon>Strongyloidoidea</taxon>
        <taxon>Steinernematidae</taxon>
        <taxon>Steinernema</taxon>
    </lineage>
</organism>
<dbReference type="Gene3D" id="1.10.1410.10">
    <property type="match status" value="1"/>
</dbReference>
<dbReference type="Pfam" id="PF22600">
    <property type="entry name" value="MTPAP-like_central"/>
    <property type="match status" value="1"/>
</dbReference>
<protein>
    <recommendedName>
        <fullName evidence="1">Poly(A) RNA polymerase mitochondrial-like central palm domain-containing protein</fullName>
    </recommendedName>
</protein>
<comment type="caution">
    <text evidence="2">The sequence shown here is derived from an EMBL/GenBank/DDBJ whole genome shotgun (WGS) entry which is preliminary data.</text>
</comment>
<dbReference type="SUPFAM" id="SSF81631">
    <property type="entry name" value="PAP/OAS1 substrate-binding domain"/>
    <property type="match status" value="1"/>
</dbReference>
<dbReference type="GO" id="GO:0050265">
    <property type="term" value="F:RNA uridylyltransferase activity"/>
    <property type="evidence" value="ECO:0007669"/>
    <property type="project" value="TreeGrafter"/>
</dbReference>
<dbReference type="CDD" id="cd05402">
    <property type="entry name" value="NT_PAP_TUTase"/>
    <property type="match status" value="1"/>
</dbReference>
<gene>
    <name evidence="2" type="ORF">L596_020686</name>
</gene>
<sequence length="325" mass="36804">MDTKHPENLWVTSVPEEESSSVFEKMKNFKAEYPEKLATFNREIEAYFEKRSAKSQDLAVKERVRDELQKVANEIFPRCEVVIGGSTASHLATAKSDLDLCLFVAEVDGSYAQNRDSTLRILRRFYDSLRINLPSSMADIEFIHWARVPIVILKCTREYDNLQVDIPCNKVNSMKTTHLIYHYVRFDDRVAKLKLAVKCWATNIGILNSMQGRLSSFHLTLMVIHFLQSVCTPSILPNLDKLFPGAFEKATFGTSTVTSARAWICLSKIKCSKTTSPSGSCSWDSSLTMTSTHGRIGPLMCGPQSVSSEPVREVWTWTFKSHTKD</sequence>
<dbReference type="PANTHER" id="PTHR12271">
    <property type="entry name" value="POLY A POLYMERASE CID PAP -RELATED"/>
    <property type="match status" value="1"/>
</dbReference>
<evidence type="ECO:0000313" key="2">
    <source>
        <dbReference type="EMBL" id="TKR73370.1"/>
    </source>
</evidence>
<dbReference type="AlphaFoldDB" id="A0A4U5MUC5"/>
<dbReference type="SUPFAM" id="SSF81301">
    <property type="entry name" value="Nucleotidyltransferase"/>
    <property type="match status" value="1"/>
</dbReference>
<keyword evidence="3" id="KW-1185">Reference proteome</keyword>
<accession>A0A4U5MUC5</accession>
<dbReference type="InterPro" id="IPR054708">
    <property type="entry name" value="MTPAP-like_central"/>
</dbReference>
<evidence type="ECO:0000259" key="1">
    <source>
        <dbReference type="Pfam" id="PF22600"/>
    </source>
</evidence>
<reference evidence="2 3" key="2">
    <citation type="journal article" date="2019" name="G3 (Bethesda)">
        <title>Hybrid Assembly of the Genome of the Entomopathogenic Nematode Steinernema carpocapsae Identifies the X-Chromosome.</title>
        <authorList>
            <person name="Serra L."/>
            <person name="Macchietto M."/>
            <person name="Macias-Munoz A."/>
            <person name="McGill C.J."/>
            <person name="Rodriguez I.M."/>
            <person name="Rodriguez B."/>
            <person name="Murad R."/>
            <person name="Mortazavi A."/>
        </authorList>
    </citation>
    <scope>NUCLEOTIDE SEQUENCE [LARGE SCALE GENOMIC DNA]</scope>
    <source>
        <strain evidence="2 3">ALL</strain>
    </source>
</reference>
<dbReference type="Proteomes" id="UP000298663">
    <property type="component" value="Unassembled WGS sequence"/>
</dbReference>
<dbReference type="GO" id="GO:0031123">
    <property type="term" value="P:RNA 3'-end processing"/>
    <property type="evidence" value="ECO:0007669"/>
    <property type="project" value="TreeGrafter"/>
</dbReference>
<name>A0A4U5MUC5_STECR</name>
<dbReference type="STRING" id="34508.A0A4U5MUC5"/>
<reference evidence="2 3" key="1">
    <citation type="journal article" date="2015" name="Genome Biol.">
        <title>Comparative genomics of Steinernema reveals deeply conserved gene regulatory networks.</title>
        <authorList>
            <person name="Dillman A.R."/>
            <person name="Macchietto M."/>
            <person name="Porter C.F."/>
            <person name="Rogers A."/>
            <person name="Williams B."/>
            <person name="Antoshechkin I."/>
            <person name="Lee M.M."/>
            <person name="Goodwin Z."/>
            <person name="Lu X."/>
            <person name="Lewis E.E."/>
            <person name="Goodrich-Blair H."/>
            <person name="Stock S.P."/>
            <person name="Adams B.J."/>
            <person name="Sternberg P.W."/>
            <person name="Mortazavi A."/>
        </authorList>
    </citation>
    <scope>NUCLEOTIDE SEQUENCE [LARGE SCALE GENOMIC DNA]</scope>
    <source>
        <strain evidence="2 3">ALL</strain>
    </source>
</reference>
<dbReference type="EMBL" id="AZBU02000006">
    <property type="protein sequence ID" value="TKR73370.1"/>
    <property type="molecule type" value="Genomic_DNA"/>
</dbReference>
<dbReference type="Gene3D" id="3.30.460.10">
    <property type="entry name" value="Beta Polymerase, domain 2"/>
    <property type="match status" value="1"/>
</dbReference>
<dbReference type="PANTHER" id="PTHR12271:SF128">
    <property type="entry name" value="PAP-ASSOCIATED DOMAIN-CONTAINING PROTEIN"/>
    <property type="match status" value="1"/>
</dbReference>
<proteinExistence type="predicted"/>
<dbReference type="OrthoDB" id="2274644at2759"/>
<feature type="domain" description="Poly(A) RNA polymerase mitochondrial-like central palm" evidence="1">
    <location>
        <begin position="40"/>
        <end position="184"/>
    </location>
</feature>
<dbReference type="InterPro" id="IPR043519">
    <property type="entry name" value="NT_sf"/>
</dbReference>
<evidence type="ECO:0000313" key="3">
    <source>
        <dbReference type="Proteomes" id="UP000298663"/>
    </source>
</evidence>